<dbReference type="Proteomes" id="UP000184128">
    <property type="component" value="Unassembled WGS sequence"/>
</dbReference>
<feature type="transmembrane region" description="Helical" evidence="9">
    <location>
        <begin position="186"/>
        <end position="212"/>
    </location>
</feature>
<dbReference type="InterPro" id="IPR039421">
    <property type="entry name" value="Type_1_exporter"/>
</dbReference>
<dbReference type="InterPro" id="IPR027417">
    <property type="entry name" value="P-loop_NTPase"/>
</dbReference>
<dbReference type="RefSeq" id="WP_327020787.1">
    <property type="nucleotide sequence ID" value="NZ_FQUF01000038.1"/>
</dbReference>
<proteinExistence type="predicted"/>
<evidence type="ECO:0000256" key="1">
    <source>
        <dbReference type="ARBA" id="ARBA00004651"/>
    </source>
</evidence>
<dbReference type="AlphaFoldDB" id="A0A1M4ZDN9"/>
<protein>
    <submittedName>
        <fullName evidence="12">ATP-binding cassette, subfamily B</fullName>
    </submittedName>
</protein>
<accession>A0A1M4ZDN9</accession>
<feature type="transmembrane region" description="Helical" evidence="9">
    <location>
        <begin position="159"/>
        <end position="180"/>
    </location>
</feature>
<dbReference type="SUPFAM" id="SSF90123">
    <property type="entry name" value="ABC transporter transmembrane region"/>
    <property type="match status" value="1"/>
</dbReference>
<dbReference type="GO" id="GO:0005886">
    <property type="term" value="C:plasma membrane"/>
    <property type="evidence" value="ECO:0007669"/>
    <property type="project" value="UniProtKB-SubCell"/>
</dbReference>
<dbReference type="CDD" id="cd18548">
    <property type="entry name" value="ABC_6TM_Tm287_like"/>
    <property type="match status" value="1"/>
</dbReference>
<gene>
    <name evidence="12" type="ORF">SAMN02745249_01935</name>
</gene>
<dbReference type="InterPro" id="IPR017871">
    <property type="entry name" value="ABC_transporter-like_CS"/>
</dbReference>
<keyword evidence="3" id="KW-1003">Cell membrane</keyword>
<feature type="transmembrane region" description="Helical" evidence="9">
    <location>
        <begin position="317"/>
        <end position="336"/>
    </location>
</feature>
<evidence type="ECO:0000256" key="8">
    <source>
        <dbReference type="ARBA" id="ARBA00023136"/>
    </source>
</evidence>
<evidence type="ECO:0000256" key="6">
    <source>
        <dbReference type="ARBA" id="ARBA00022840"/>
    </source>
</evidence>
<dbReference type="GO" id="GO:0015421">
    <property type="term" value="F:ABC-type oligopeptide transporter activity"/>
    <property type="evidence" value="ECO:0007669"/>
    <property type="project" value="TreeGrafter"/>
</dbReference>
<dbReference type="Pfam" id="PF00664">
    <property type="entry name" value="ABC_membrane"/>
    <property type="match status" value="1"/>
</dbReference>
<keyword evidence="8 9" id="KW-0472">Membrane</keyword>
<keyword evidence="5" id="KW-0547">Nucleotide-binding</keyword>
<dbReference type="Pfam" id="PF00005">
    <property type="entry name" value="ABC_tran"/>
    <property type="match status" value="1"/>
</dbReference>
<evidence type="ECO:0000256" key="3">
    <source>
        <dbReference type="ARBA" id="ARBA00022475"/>
    </source>
</evidence>
<dbReference type="GO" id="GO:0016887">
    <property type="term" value="F:ATP hydrolysis activity"/>
    <property type="evidence" value="ECO:0007669"/>
    <property type="project" value="InterPro"/>
</dbReference>
<evidence type="ECO:0000256" key="2">
    <source>
        <dbReference type="ARBA" id="ARBA00022448"/>
    </source>
</evidence>
<dbReference type="InterPro" id="IPR003593">
    <property type="entry name" value="AAA+_ATPase"/>
</dbReference>
<keyword evidence="4 9" id="KW-0812">Transmembrane</keyword>
<feature type="transmembrane region" description="Helical" evidence="9">
    <location>
        <begin position="89"/>
        <end position="114"/>
    </location>
</feature>
<keyword evidence="13" id="KW-1185">Reference proteome</keyword>
<dbReference type="PANTHER" id="PTHR43394">
    <property type="entry name" value="ATP-DEPENDENT PERMEASE MDL1, MITOCHONDRIAL"/>
    <property type="match status" value="1"/>
</dbReference>
<dbReference type="Gene3D" id="1.20.1560.10">
    <property type="entry name" value="ABC transporter type 1, transmembrane domain"/>
    <property type="match status" value="1"/>
</dbReference>
<dbReference type="STRING" id="1121025.SAMN02745249_01935"/>
<name>A0A1M4ZDN9_9LACT</name>
<dbReference type="SMART" id="SM00382">
    <property type="entry name" value="AAA"/>
    <property type="match status" value="1"/>
</dbReference>
<dbReference type="PROSITE" id="PS50893">
    <property type="entry name" value="ABC_TRANSPORTER_2"/>
    <property type="match status" value="1"/>
</dbReference>
<evidence type="ECO:0000256" key="7">
    <source>
        <dbReference type="ARBA" id="ARBA00022989"/>
    </source>
</evidence>
<dbReference type="FunFam" id="3.40.50.300:FF:000221">
    <property type="entry name" value="Multidrug ABC transporter ATP-binding protein"/>
    <property type="match status" value="1"/>
</dbReference>
<reference evidence="12 13" key="1">
    <citation type="submission" date="2016-11" db="EMBL/GenBank/DDBJ databases">
        <authorList>
            <person name="Jaros S."/>
            <person name="Januszkiewicz K."/>
            <person name="Wedrychowicz H."/>
        </authorList>
    </citation>
    <scope>NUCLEOTIDE SEQUENCE [LARGE SCALE GENOMIC DNA]</scope>
    <source>
        <strain evidence="12 13">DSM 15692</strain>
    </source>
</reference>
<dbReference type="InterPro" id="IPR003439">
    <property type="entry name" value="ABC_transporter-like_ATP-bd"/>
</dbReference>
<dbReference type="GO" id="GO:0005524">
    <property type="term" value="F:ATP binding"/>
    <property type="evidence" value="ECO:0007669"/>
    <property type="project" value="UniProtKB-KW"/>
</dbReference>
<evidence type="ECO:0000313" key="13">
    <source>
        <dbReference type="Proteomes" id="UP000184128"/>
    </source>
</evidence>
<feature type="transmembrane region" description="Helical" evidence="9">
    <location>
        <begin position="46"/>
        <end position="69"/>
    </location>
</feature>
<evidence type="ECO:0000259" key="11">
    <source>
        <dbReference type="PROSITE" id="PS50929"/>
    </source>
</evidence>
<comment type="subcellular location">
    <subcellularLocation>
        <location evidence="1">Cell membrane</location>
        <topology evidence="1">Multi-pass membrane protein</topology>
    </subcellularLocation>
</comment>
<evidence type="ECO:0000313" key="12">
    <source>
        <dbReference type="EMBL" id="SHF16075.1"/>
    </source>
</evidence>
<dbReference type="SUPFAM" id="SSF52540">
    <property type="entry name" value="P-loop containing nucleoside triphosphate hydrolases"/>
    <property type="match status" value="1"/>
</dbReference>
<dbReference type="EMBL" id="FQUF01000038">
    <property type="protein sequence ID" value="SHF16075.1"/>
    <property type="molecule type" value="Genomic_DNA"/>
</dbReference>
<dbReference type="PROSITE" id="PS50929">
    <property type="entry name" value="ABC_TM1F"/>
    <property type="match status" value="1"/>
</dbReference>
<dbReference type="PANTHER" id="PTHR43394:SF1">
    <property type="entry name" value="ATP-BINDING CASSETTE SUB-FAMILY B MEMBER 10, MITOCHONDRIAL"/>
    <property type="match status" value="1"/>
</dbReference>
<evidence type="ECO:0000256" key="5">
    <source>
        <dbReference type="ARBA" id="ARBA00022741"/>
    </source>
</evidence>
<dbReference type="PROSITE" id="PS00211">
    <property type="entry name" value="ABC_TRANSPORTER_1"/>
    <property type="match status" value="1"/>
</dbReference>
<dbReference type="InterPro" id="IPR011527">
    <property type="entry name" value="ABC1_TM_dom"/>
</dbReference>
<evidence type="ECO:0000256" key="9">
    <source>
        <dbReference type="SAM" id="Phobius"/>
    </source>
</evidence>
<feature type="domain" description="ABC transporter" evidence="10">
    <location>
        <begin position="371"/>
        <end position="609"/>
    </location>
</feature>
<evidence type="ECO:0000259" key="10">
    <source>
        <dbReference type="PROSITE" id="PS50893"/>
    </source>
</evidence>
<keyword evidence="7 9" id="KW-1133">Transmembrane helix</keyword>
<feature type="domain" description="ABC transmembrane type-1" evidence="11">
    <location>
        <begin position="49"/>
        <end position="337"/>
    </location>
</feature>
<keyword evidence="2" id="KW-0813">Transport</keyword>
<feature type="transmembrane region" description="Helical" evidence="9">
    <location>
        <begin position="277"/>
        <end position="297"/>
    </location>
</feature>
<sequence length="617" mass="68499">MNIIKMDVLTTGLIITDENLIIGTVQKVGRLFMLKLFRNLTKRDKFFMFLVLTFIIGQVWLELQLPAYMQSITILIQTPGSELNNILSVGGLMLSAALGSLVLSIIVAVLIANISANFSATLRDLLFNKVISLSMEDIGGFSKASLITRSTNDVTQIQVFLVMGLQMLVRAPIMAIWAVIRISNTQWAWTFSTIVAALILFALIGVSMYFVIPKFKLRQKLTDRLNLVTRENLTGIEVIRAYNAEDYQTNKFKEVNDDFTDTNIFVNKIMAVMQPSISIIMNALTLSIYWIGAILIQNTMSGNEVVLFSEMVVFSNYAMQAIMSLLILVIVFAVFPQAKVSGDRIMEVLDTESSIIKGKETKGKANHSGEIEFRNVDFYYPGAEEKTLENISFKTRPGDTVAVIGATGSGKSTLVNLIPRFYDVSSGEVLVNGQNVKEYTEKALNNLIGFVTQSAILFSGDIEENIAYGDNDQSTPTKEDIRRAAEIAQASEFIEKLEKGYHSHVAQGGSNFSGGQKQRISIARAIARKPEILIFDDSFSALDFKTDRKLRMALQNEMANATKVIVAQRVGTIKEVDQIIVLENGRVAGKGTHKELLKSNKIYQEIAHSQLSEEELA</sequence>
<dbReference type="Gene3D" id="3.40.50.300">
    <property type="entry name" value="P-loop containing nucleotide triphosphate hydrolases"/>
    <property type="match status" value="1"/>
</dbReference>
<dbReference type="InterPro" id="IPR036640">
    <property type="entry name" value="ABC1_TM_sf"/>
</dbReference>
<organism evidence="12 13">
    <name type="scientific">Atopostipes suicloacalis DSM 15692</name>
    <dbReference type="NCBI Taxonomy" id="1121025"/>
    <lineage>
        <taxon>Bacteria</taxon>
        <taxon>Bacillati</taxon>
        <taxon>Bacillota</taxon>
        <taxon>Bacilli</taxon>
        <taxon>Lactobacillales</taxon>
        <taxon>Carnobacteriaceae</taxon>
        <taxon>Atopostipes</taxon>
    </lineage>
</organism>
<keyword evidence="6 12" id="KW-0067">ATP-binding</keyword>
<evidence type="ECO:0000256" key="4">
    <source>
        <dbReference type="ARBA" id="ARBA00022692"/>
    </source>
</evidence>